<dbReference type="AlphaFoldDB" id="A0A0A9GMX3"/>
<dbReference type="EMBL" id="GBRH01173142">
    <property type="protein sequence ID" value="JAE24754.1"/>
    <property type="molecule type" value="Transcribed_RNA"/>
</dbReference>
<name>A0A0A9GMX3_ARUDO</name>
<proteinExistence type="predicted"/>
<accession>A0A0A9GMX3</accession>
<reference evidence="1" key="1">
    <citation type="submission" date="2014-09" db="EMBL/GenBank/DDBJ databases">
        <authorList>
            <person name="Magalhaes I.L.F."/>
            <person name="Oliveira U."/>
            <person name="Santos F.R."/>
            <person name="Vidigal T.H.D.A."/>
            <person name="Brescovit A.D."/>
            <person name="Santos A.J."/>
        </authorList>
    </citation>
    <scope>NUCLEOTIDE SEQUENCE</scope>
    <source>
        <tissue evidence="1">Shoot tissue taken approximately 20 cm above the soil surface</tissue>
    </source>
</reference>
<organism evidence="1">
    <name type="scientific">Arundo donax</name>
    <name type="common">Giant reed</name>
    <name type="synonym">Donax arundinaceus</name>
    <dbReference type="NCBI Taxonomy" id="35708"/>
    <lineage>
        <taxon>Eukaryota</taxon>
        <taxon>Viridiplantae</taxon>
        <taxon>Streptophyta</taxon>
        <taxon>Embryophyta</taxon>
        <taxon>Tracheophyta</taxon>
        <taxon>Spermatophyta</taxon>
        <taxon>Magnoliopsida</taxon>
        <taxon>Liliopsida</taxon>
        <taxon>Poales</taxon>
        <taxon>Poaceae</taxon>
        <taxon>PACMAD clade</taxon>
        <taxon>Arundinoideae</taxon>
        <taxon>Arundineae</taxon>
        <taxon>Arundo</taxon>
    </lineage>
</organism>
<evidence type="ECO:0000313" key="1">
    <source>
        <dbReference type="EMBL" id="JAE24754.1"/>
    </source>
</evidence>
<reference evidence="1" key="2">
    <citation type="journal article" date="2015" name="Data Brief">
        <title>Shoot transcriptome of the giant reed, Arundo donax.</title>
        <authorList>
            <person name="Barrero R.A."/>
            <person name="Guerrero F.D."/>
            <person name="Moolhuijzen P."/>
            <person name="Goolsby J.A."/>
            <person name="Tidwell J."/>
            <person name="Bellgard S.E."/>
            <person name="Bellgard M.I."/>
        </authorList>
    </citation>
    <scope>NUCLEOTIDE SEQUENCE</scope>
    <source>
        <tissue evidence="1">Shoot tissue taken approximately 20 cm above the soil surface</tissue>
    </source>
</reference>
<protein>
    <submittedName>
        <fullName evidence="1">Uncharacterized protein</fullName>
    </submittedName>
</protein>
<sequence length="51" mass="5757">MGYFFPQVSVNTSTAFLMLIRLSCFKKSSDQIFADTVRNGISNLIVFTIFS</sequence>